<dbReference type="Gene3D" id="1.10.10.10">
    <property type="entry name" value="Winged helix-like DNA-binding domain superfamily/Winged helix DNA-binding domain"/>
    <property type="match status" value="1"/>
</dbReference>
<dbReference type="InterPro" id="IPR018309">
    <property type="entry name" value="Tscrpt_reg_PadR_C"/>
</dbReference>
<proteinExistence type="predicted"/>
<evidence type="ECO:0000259" key="1">
    <source>
        <dbReference type="Pfam" id="PF03551"/>
    </source>
</evidence>
<feature type="domain" description="Transcription regulator PadR N-terminal" evidence="1">
    <location>
        <begin position="11"/>
        <end position="75"/>
    </location>
</feature>
<feature type="domain" description="Transcription regulator PadR C-terminal" evidence="2">
    <location>
        <begin position="89"/>
        <end position="167"/>
    </location>
</feature>
<comment type="caution">
    <text evidence="3">The sequence shown here is derived from an EMBL/GenBank/DDBJ whole genome shotgun (WGS) entry which is preliminary data.</text>
</comment>
<dbReference type="InterPro" id="IPR005149">
    <property type="entry name" value="Tscrpt_reg_PadR_N"/>
</dbReference>
<dbReference type="PANTHER" id="PTHR43252:SF6">
    <property type="entry name" value="NEGATIVE TRANSCRIPTION REGULATOR PADR"/>
    <property type="match status" value="1"/>
</dbReference>
<dbReference type="Proteomes" id="UP000237755">
    <property type="component" value="Unassembled WGS sequence"/>
</dbReference>
<keyword evidence="4" id="KW-1185">Reference proteome</keyword>
<dbReference type="EMBL" id="MPZN01000054">
    <property type="protein sequence ID" value="PPL15883.1"/>
    <property type="molecule type" value="Genomic_DNA"/>
</dbReference>
<name>A0ABX5ATT5_9MICO</name>
<reference evidence="3 4" key="1">
    <citation type="journal article" date="2008" name="Int. J. Syst. Evol. Microbiol.">
        <title>Leifsonia pindariensis sp. nov., isolated from the Pindari glacier of the Indian Himalayas, and emended description of the genus Leifsonia.</title>
        <authorList>
            <person name="Reddy G.S."/>
            <person name="Prabagaran S.R."/>
            <person name="Shivaji S."/>
        </authorList>
    </citation>
    <scope>NUCLEOTIDE SEQUENCE [LARGE SCALE GENOMIC DNA]</scope>
    <source>
        <strain evidence="3 4">PON 10</strain>
    </source>
</reference>
<evidence type="ECO:0000259" key="2">
    <source>
        <dbReference type="Pfam" id="PF10400"/>
    </source>
</evidence>
<evidence type="ECO:0000313" key="3">
    <source>
        <dbReference type="EMBL" id="PPL15883.1"/>
    </source>
</evidence>
<dbReference type="Pfam" id="PF03551">
    <property type="entry name" value="PadR"/>
    <property type="match status" value="1"/>
</dbReference>
<accession>A0ABX5ATT5</accession>
<dbReference type="PANTHER" id="PTHR43252">
    <property type="entry name" value="TRANSCRIPTIONAL REGULATOR YQJI"/>
    <property type="match status" value="1"/>
</dbReference>
<dbReference type="SUPFAM" id="SSF46785">
    <property type="entry name" value="Winged helix' DNA-binding domain"/>
    <property type="match status" value="1"/>
</dbReference>
<dbReference type="Gene3D" id="6.10.140.190">
    <property type="match status" value="1"/>
</dbReference>
<evidence type="ECO:0008006" key="5">
    <source>
        <dbReference type="Google" id="ProtNLM"/>
    </source>
</evidence>
<protein>
    <recommendedName>
        <fullName evidence="5">PadR family transcriptional regulator</fullName>
    </recommendedName>
</protein>
<organism evidence="3 4">
    <name type="scientific">Microterricola pindariensis</name>
    <dbReference type="NCBI Taxonomy" id="478010"/>
    <lineage>
        <taxon>Bacteria</taxon>
        <taxon>Bacillati</taxon>
        <taxon>Actinomycetota</taxon>
        <taxon>Actinomycetes</taxon>
        <taxon>Micrococcales</taxon>
        <taxon>Microbacteriaceae</taxon>
        <taxon>Microterricola</taxon>
    </lineage>
</organism>
<gene>
    <name evidence="3" type="ORF">GY24_13635</name>
</gene>
<dbReference type="InterPro" id="IPR036390">
    <property type="entry name" value="WH_DNA-bd_sf"/>
</dbReference>
<dbReference type="InterPro" id="IPR036388">
    <property type="entry name" value="WH-like_DNA-bd_sf"/>
</dbReference>
<sequence>MRKRSQTELAVLGALSLAPMSGYRVRAEILSTLGHFWAESFGQIYPTLARLEAAGLVARDGNALYVLTEPGRLRLVELLREAPESSPPRNGVLLRLFFGRELGIDGCLELFDQMEREVQEKLRALAEIRAELDPGDPDERFALITVSAGEHSGRATLAWIAESRAALTVPPMRPKV</sequence>
<evidence type="ECO:0000313" key="4">
    <source>
        <dbReference type="Proteomes" id="UP000237755"/>
    </source>
</evidence>
<dbReference type="Pfam" id="PF10400">
    <property type="entry name" value="Vir_act_alpha_C"/>
    <property type="match status" value="1"/>
</dbReference>